<sequence length="406" mass="44722">MDVDPSAFGFLLILASIGSSTNGASTPPSPSDLEFFDIFCFPCSQDGRFVVKGALHHVERDPMIPLVSTKVPLISSSKDGKVVFPLGLAKVFYDLNKLVPWTTIVEVLLSVDDYKAVHTFVIKPSVSIAELIVWENLTKIEKLEKVDKTMKIEKTVVIEKVEKAIGKFKGSAPQGTPLTIRRLIGRLLLLLFFLMMSCNRFSFEGGLLISSVMDFITGKSFSKPSTRSPLKDAVHLGYDIGIDDPSIIGHSSVAHESSKYMLFTSDKKLHSNFPLETLQDMVVHNFSSSFKESSKGRAFVLYGSLGYFNLAIKFIKMLLPHLELIVSNRLFEFEDMDAVVLIHADLELRKAYDQGSGDVSLNDSPGEASKRTSSSWDVRDSTIVVYTKGSFVDAEVSQGASPSSPT</sequence>
<feature type="chain" id="PRO_5043786564" evidence="2">
    <location>
        <begin position="24"/>
        <end position="406"/>
    </location>
</feature>
<accession>A0AAV5M8I7</accession>
<evidence type="ECO:0000256" key="1">
    <source>
        <dbReference type="SAM" id="MobiDB-lite"/>
    </source>
</evidence>
<dbReference type="Proteomes" id="UP001054252">
    <property type="component" value="Unassembled WGS sequence"/>
</dbReference>
<gene>
    <name evidence="3" type="ORF">SLEP1_g53153</name>
</gene>
<dbReference type="EMBL" id="BPVZ01000203">
    <property type="protein sequence ID" value="GKV46146.1"/>
    <property type="molecule type" value="Genomic_DNA"/>
</dbReference>
<evidence type="ECO:0000313" key="3">
    <source>
        <dbReference type="EMBL" id="GKV46146.1"/>
    </source>
</evidence>
<dbReference type="AlphaFoldDB" id="A0AAV5M8I7"/>
<evidence type="ECO:0000313" key="4">
    <source>
        <dbReference type="Proteomes" id="UP001054252"/>
    </source>
</evidence>
<reference evidence="3 4" key="1">
    <citation type="journal article" date="2021" name="Commun. Biol.">
        <title>The genome of Shorea leprosula (Dipterocarpaceae) highlights the ecological relevance of drought in aseasonal tropical rainforests.</title>
        <authorList>
            <person name="Ng K.K.S."/>
            <person name="Kobayashi M.J."/>
            <person name="Fawcett J.A."/>
            <person name="Hatakeyama M."/>
            <person name="Paape T."/>
            <person name="Ng C.H."/>
            <person name="Ang C.C."/>
            <person name="Tnah L.H."/>
            <person name="Lee C.T."/>
            <person name="Nishiyama T."/>
            <person name="Sese J."/>
            <person name="O'Brien M.J."/>
            <person name="Copetti D."/>
            <person name="Mohd Noor M.I."/>
            <person name="Ong R.C."/>
            <person name="Putra M."/>
            <person name="Sireger I.Z."/>
            <person name="Indrioko S."/>
            <person name="Kosugi Y."/>
            <person name="Izuno A."/>
            <person name="Isagi Y."/>
            <person name="Lee S.L."/>
            <person name="Shimizu K.K."/>
        </authorList>
    </citation>
    <scope>NUCLEOTIDE SEQUENCE [LARGE SCALE GENOMIC DNA]</scope>
    <source>
        <strain evidence="3">214</strain>
    </source>
</reference>
<keyword evidence="2" id="KW-0732">Signal</keyword>
<name>A0AAV5M8I7_9ROSI</name>
<organism evidence="3 4">
    <name type="scientific">Rubroshorea leprosula</name>
    <dbReference type="NCBI Taxonomy" id="152421"/>
    <lineage>
        <taxon>Eukaryota</taxon>
        <taxon>Viridiplantae</taxon>
        <taxon>Streptophyta</taxon>
        <taxon>Embryophyta</taxon>
        <taxon>Tracheophyta</taxon>
        <taxon>Spermatophyta</taxon>
        <taxon>Magnoliopsida</taxon>
        <taxon>eudicotyledons</taxon>
        <taxon>Gunneridae</taxon>
        <taxon>Pentapetalae</taxon>
        <taxon>rosids</taxon>
        <taxon>malvids</taxon>
        <taxon>Malvales</taxon>
        <taxon>Dipterocarpaceae</taxon>
        <taxon>Rubroshorea</taxon>
    </lineage>
</organism>
<protein>
    <submittedName>
        <fullName evidence="3">Uncharacterized protein</fullName>
    </submittedName>
</protein>
<keyword evidence="4" id="KW-1185">Reference proteome</keyword>
<evidence type="ECO:0000256" key="2">
    <source>
        <dbReference type="SAM" id="SignalP"/>
    </source>
</evidence>
<proteinExistence type="predicted"/>
<comment type="caution">
    <text evidence="3">The sequence shown here is derived from an EMBL/GenBank/DDBJ whole genome shotgun (WGS) entry which is preliminary data.</text>
</comment>
<feature type="region of interest" description="Disordered" evidence="1">
    <location>
        <begin position="356"/>
        <end position="376"/>
    </location>
</feature>
<feature type="signal peptide" evidence="2">
    <location>
        <begin position="1"/>
        <end position="23"/>
    </location>
</feature>